<dbReference type="CDD" id="cd03024">
    <property type="entry name" value="DsbA_FrnE"/>
    <property type="match status" value="1"/>
</dbReference>
<name>A0A2S5GAW5_9BACL</name>
<accession>A0A2S5GAW5</accession>
<dbReference type="PANTHER" id="PTHR13887">
    <property type="entry name" value="GLUTATHIONE S-TRANSFERASE KAPPA"/>
    <property type="match status" value="1"/>
</dbReference>
<feature type="domain" description="DSBA-like thioredoxin" evidence="1">
    <location>
        <begin position="3"/>
        <end position="204"/>
    </location>
</feature>
<dbReference type="PANTHER" id="PTHR13887:SF41">
    <property type="entry name" value="THIOREDOXIN SUPERFAMILY PROTEIN"/>
    <property type="match status" value="1"/>
</dbReference>
<gene>
    <name evidence="2" type="ORF">C4B60_11100</name>
</gene>
<reference evidence="2 3" key="1">
    <citation type="submission" date="2018-02" db="EMBL/GenBank/DDBJ databases">
        <title>Jeotgalibacillus proteolyticum sp. nov. a protease producing bacterium isolated from ocean sediments of Laizhou Bay.</title>
        <authorList>
            <person name="Li Y."/>
        </authorList>
    </citation>
    <scope>NUCLEOTIDE SEQUENCE [LARGE SCALE GENOMIC DNA]</scope>
    <source>
        <strain evidence="2 3">22-7</strain>
    </source>
</reference>
<dbReference type="EMBL" id="PREZ01000004">
    <property type="protein sequence ID" value="PPA70130.1"/>
    <property type="molecule type" value="Genomic_DNA"/>
</dbReference>
<dbReference type="AlphaFoldDB" id="A0A2S5GAW5"/>
<organism evidence="2 3">
    <name type="scientific">Jeotgalibacillus proteolyticus</name>
    <dbReference type="NCBI Taxonomy" id="2082395"/>
    <lineage>
        <taxon>Bacteria</taxon>
        <taxon>Bacillati</taxon>
        <taxon>Bacillota</taxon>
        <taxon>Bacilli</taxon>
        <taxon>Bacillales</taxon>
        <taxon>Caryophanaceae</taxon>
        <taxon>Jeotgalibacillus</taxon>
    </lineage>
</organism>
<dbReference type="Proteomes" id="UP000239047">
    <property type="component" value="Unassembled WGS sequence"/>
</dbReference>
<dbReference type="OrthoDB" id="9799122at2"/>
<dbReference type="RefSeq" id="WP_104058079.1">
    <property type="nucleotide sequence ID" value="NZ_PREZ01000004.1"/>
</dbReference>
<dbReference type="InterPro" id="IPR001853">
    <property type="entry name" value="DSBA-like_thioredoxin_dom"/>
</dbReference>
<evidence type="ECO:0000259" key="1">
    <source>
        <dbReference type="Pfam" id="PF01323"/>
    </source>
</evidence>
<sequence>MKVHIWSDYVCPFCYIGKRKFEQALDRFKHSDQVEVIYKSFELDPNAPMDAVKDMYETLAEKYQMSLDKAKEMTRGVAAQAKEVGLDYDFDKMKRTNTRDAHRLTHYASTQGKMQELTERLLKAYFLEGKHIGSHDTLAQLAEEAGLNKDEAVRVLSSREHNDQVEKDINEASKIGVTGVPFFVFGGKYAVSGAQSPDVFLEVLEKVWEEENGSGLIHVGENNEKDKDCSDGSCSI</sequence>
<comment type="caution">
    <text evidence="2">The sequence shown here is derived from an EMBL/GenBank/DDBJ whole genome shotgun (WGS) entry which is preliminary data.</text>
</comment>
<protein>
    <submittedName>
        <fullName evidence="2">Disulfide bond formation protein DsbA</fullName>
    </submittedName>
</protein>
<evidence type="ECO:0000313" key="2">
    <source>
        <dbReference type="EMBL" id="PPA70130.1"/>
    </source>
</evidence>
<proteinExistence type="predicted"/>
<keyword evidence="3" id="KW-1185">Reference proteome</keyword>
<dbReference type="Gene3D" id="3.40.30.10">
    <property type="entry name" value="Glutaredoxin"/>
    <property type="match status" value="1"/>
</dbReference>
<dbReference type="GO" id="GO:0016491">
    <property type="term" value="F:oxidoreductase activity"/>
    <property type="evidence" value="ECO:0007669"/>
    <property type="project" value="InterPro"/>
</dbReference>
<evidence type="ECO:0000313" key="3">
    <source>
        <dbReference type="Proteomes" id="UP000239047"/>
    </source>
</evidence>
<dbReference type="Pfam" id="PF01323">
    <property type="entry name" value="DSBA"/>
    <property type="match status" value="1"/>
</dbReference>
<dbReference type="SUPFAM" id="SSF52833">
    <property type="entry name" value="Thioredoxin-like"/>
    <property type="match status" value="1"/>
</dbReference>
<dbReference type="InterPro" id="IPR036249">
    <property type="entry name" value="Thioredoxin-like_sf"/>
</dbReference>